<sequence length="47" mass="5677">MENFESLRREKRRRKALLKLFGLDGFDVDNCSYPSRLIKSTWGRSLW</sequence>
<dbReference type="AlphaFoldDB" id="A0A816RC09"/>
<name>A0A816RC09_BRANA</name>
<dbReference type="Proteomes" id="UP001295469">
    <property type="component" value="Chromosome C01"/>
</dbReference>
<reference evidence="1" key="1">
    <citation type="submission" date="2021-01" db="EMBL/GenBank/DDBJ databases">
        <authorList>
            <consortium name="Genoscope - CEA"/>
            <person name="William W."/>
        </authorList>
    </citation>
    <scope>NUCLEOTIDE SEQUENCE</scope>
</reference>
<proteinExistence type="predicted"/>
<evidence type="ECO:0000313" key="1">
    <source>
        <dbReference type="EMBL" id="CAF2068976.1"/>
    </source>
</evidence>
<organism evidence="1">
    <name type="scientific">Brassica napus</name>
    <name type="common">Rape</name>
    <dbReference type="NCBI Taxonomy" id="3708"/>
    <lineage>
        <taxon>Eukaryota</taxon>
        <taxon>Viridiplantae</taxon>
        <taxon>Streptophyta</taxon>
        <taxon>Embryophyta</taxon>
        <taxon>Tracheophyta</taxon>
        <taxon>Spermatophyta</taxon>
        <taxon>Magnoliopsida</taxon>
        <taxon>eudicotyledons</taxon>
        <taxon>Gunneridae</taxon>
        <taxon>Pentapetalae</taxon>
        <taxon>rosids</taxon>
        <taxon>malvids</taxon>
        <taxon>Brassicales</taxon>
        <taxon>Brassicaceae</taxon>
        <taxon>Brassiceae</taxon>
        <taxon>Brassica</taxon>
    </lineage>
</organism>
<accession>A0A816RC09</accession>
<gene>
    <name evidence="1" type="ORF">DARMORV10_C01P09240.1</name>
</gene>
<protein>
    <submittedName>
        <fullName evidence="1">(rape) hypothetical protein</fullName>
    </submittedName>
</protein>
<dbReference type="EMBL" id="HG994365">
    <property type="protein sequence ID" value="CAF2068976.1"/>
    <property type="molecule type" value="Genomic_DNA"/>
</dbReference>